<organism evidence="1 2">
    <name type="scientific">Metabacillus bambusae</name>
    <dbReference type="NCBI Taxonomy" id="2795218"/>
    <lineage>
        <taxon>Bacteria</taxon>
        <taxon>Bacillati</taxon>
        <taxon>Bacillota</taxon>
        <taxon>Bacilli</taxon>
        <taxon>Bacillales</taxon>
        <taxon>Bacillaceae</taxon>
        <taxon>Metabacillus</taxon>
    </lineage>
</organism>
<sequence length="63" mass="7401">MHISGKIGRLKDMMNQEEYAGYLFVYFTGEDYQDGEQVYFALSKGNEPLLKAKVKWWKACPYI</sequence>
<dbReference type="EMBL" id="JAGDEL010000014">
    <property type="protein sequence ID" value="MBO1513445.1"/>
    <property type="molecule type" value="Genomic_DNA"/>
</dbReference>
<evidence type="ECO:0000313" key="1">
    <source>
        <dbReference type="EMBL" id="MBO1513445.1"/>
    </source>
</evidence>
<proteinExistence type="predicted"/>
<reference evidence="1 2" key="1">
    <citation type="submission" date="2021-03" db="EMBL/GenBank/DDBJ databases">
        <title>Whole genome sequence of Metabacillus bambusae BG109.</title>
        <authorList>
            <person name="Jeong J.W."/>
        </authorList>
    </citation>
    <scope>NUCLEOTIDE SEQUENCE [LARGE SCALE GENOMIC DNA]</scope>
    <source>
        <strain evidence="1 2">BG109</strain>
    </source>
</reference>
<name>A0ABS3N5X9_9BACI</name>
<keyword evidence="2" id="KW-1185">Reference proteome</keyword>
<gene>
    <name evidence="1" type="ORF">I7822_17475</name>
</gene>
<accession>A0ABS3N5X9</accession>
<dbReference type="Proteomes" id="UP000663981">
    <property type="component" value="Unassembled WGS sequence"/>
</dbReference>
<protein>
    <submittedName>
        <fullName evidence="1">Uncharacterized protein</fullName>
    </submittedName>
</protein>
<comment type="caution">
    <text evidence="1">The sequence shown here is derived from an EMBL/GenBank/DDBJ whole genome shotgun (WGS) entry which is preliminary data.</text>
</comment>
<evidence type="ECO:0000313" key="2">
    <source>
        <dbReference type="Proteomes" id="UP000663981"/>
    </source>
</evidence>
<dbReference type="RefSeq" id="WP_207980399.1">
    <property type="nucleotide sequence ID" value="NZ_JAGDEL010000014.1"/>
</dbReference>